<evidence type="ECO:0000313" key="1">
    <source>
        <dbReference type="EMBL" id="KAJ4714922.1"/>
    </source>
</evidence>
<sequence length="81" mass="9063">MGWRVLEATKLFRKMIVFGCRPDVITNGNLIGGLCRTGIVDDARKLFVSMTSKGCRPDVYSYNILINGYCKMGSRGSYESM</sequence>
<protein>
    <submittedName>
        <fullName evidence="1">Pentatricopeptide repeat protein</fullName>
    </submittedName>
</protein>
<reference evidence="1 2" key="1">
    <citation type="journal article" date="2023" name="Science">
        <title>Complex scaffold remodeling in plant triterpene biosynthesis.</title>
        <authorList>
            <person name="De La Pena R."/>
            <person name="Hodgson H."/>
            <person name="Liu J.C."/>
            <person name="Stephenson M.J."/>
            <person name="Martin A.C."/>
            <person name="Owen C."/>
            <person name="Harkess A."/>
            <person name="Leebens-Mack J."/>
            <person name="Jimenez L.E."/>
            <person name="Osbourn A."/>
            <person name="Sattely E.S."/>
        </authorList>
    </citation>
    <scope>NUCLEOTIDE SEQUENCE [LARGE SCALE GENOMIC DNA]</scope>
    <source>
        <strain evidence="2">cv. JPN11</strain>
        <tissue evidence="1">Leaf</tissue>
    </source>
</reference>
<name>A0ACC1XTZ2_MELAZ</name>
<proteinExistence type="predicted"/>
<accession>A0ACC1XTZ2</accession>
<comment type="caution">
    <text evidence="1">The sequence shown here is derived from an EMBL/GenBank/DDBJ whole genome shotgun (WGS) entry which is preliminary data.</text>
</comment>
<gene>
    <name evidence="1" type="ORF">OWV82_013339</name>
</gene>
<evidence type="ECO:0000313" key="2">
    <source>
        <dbReference type="Proteomes" id="UP001164539"/>
    </source>
</evidence>
<dbReference type="Proteomes" id="UP001164539">
    <property type="component" value="Chromosome 7"/>
</dbReference>
<keyword evidence="2" id="KW-1185">Reference proteome</keyword>
<organism evidence="1 2">
    <name type="scientific">Melia azedarach</name>
    <name type="common">Chinaberry tree</name>
    <dbReference type="NCBI Taxonomy" id="155640"/>
    <lineage>
        <taxon>Eukaryota</taxon>
        <taxon>Viridiplantae</taxon>
        <taxon>Streptophyta</taxon>
        <taxon>Embryophyta</taxon>
        <taxon>Tracheophyta</taxon>
        <taxon>Spermatophyta</taxon>
        <taxon>Magnoliopsida</taxon>
        <taxon>eudicotyledons</taxon>
        <taxon>Gunneridae</taxon>
        <taxon>Pentapetalae</taxon>
        <taxon>rosids</taxon>
        <taxon>malvids</taxon>
        <taxon>Sapindales</taxon>
        <taxon>Meliaceae</taxon>
        <taxon>Melia</taxon>
    </lineage>
</organism>
<dbReference type="EMBL" id="CM051400">
    <property type="protein sequence ID" value="KAJ4714922.1"/>
    <property type="molecule type" value="Genomic_DNA"/>
</dbReference>